<dbReference type="EMBL" id="CP012525">
    <property type="protein sequence ID" value="ALC43833.1"/>
    <property type="molecule type" value="Genomic_DNA"/>
</dbReference>
<dbReference type="AlphaFoldDB" id="A0A0M3QWB0"/>
<name>A0A0M3QWB0_DROBS</name>
<dbReference type="OMA" id="NHLSANT"/>
<protein>
    <submittedName>
        <fullName evidence="1">CG11637</fullName>
    </submittedName>
</protein>
<evidence type="ECO:0000313" key="1">
    <source>
        <dbReference type="EMBL" id="ALC43833.1"/>
    </source>
</evidence>
<evidence type="ECO:0000313" key="2">
    <source>
        <dbReference type="Proteomes" id="UP000494163"/>
    </source>
</evidence>
<sequence>MFSLARELILNALGNGAQLHVGGALVDGADLGVTIEFLLWEVAGEANAAHPVNALGGSALSHLRGKELGHGRLLLEGHASLLHAGCVVGEQTSSLNLCGNCGNLVLHGLEVVDGITELLALQQIRNGDVKGALGKTNHLSANTNATLVQESCCILVAMAEGTQNVLLGHAHIVEGDHACTRGADAQLILRLVHNQTGSIAINNEGGNATIFLQK</sequence>
<proteinExistence type="predicted"/>
<accession>A0A0M3QWB0</accession>
<gene>
    <name evidence="1" type="ORF">Dbus_chr3Lg999</name>
</gene>
<organism evidence="1 2">
    <name type="scientific">Drosophila busckii</name>
    <name type="common">Fruit fly</name>
    <dbReference type="NCBI Taxonomy" id="30019"/>
    <lineage>
        <taxon>Eukaryota</taxon>
        <taxon>Metazoa</taxon>
        <taxon>Ecdysozoa</taxon>
        <taxon>Arthropoda</taxon>
        <taxon>Hexapoda</taxon>
        <taxon>Insecta</taxon>
        <taxon>Pterygota</taxon>
        <taxon>Neoptera</taxon>
        <taxon>Endopterygota</taxon>
        <taxon>Diptera</taxon>
        <taxon>Brachycera</taxon>
        <taxon>Muscomorpha</taxon>
        <taxon>Ephydroidea</taxon>
        <taxon>Drosophilidae</taxon>
        <taxon>Drosophila</taxon>
    </lineage>
</organism>
<keyword evidence="2" id="KW-1185">Reference proteome</keyword>
<reference evidence="1 2" key="1">
    <citation type="submission" date="2015-08" db="EMBL/GenBank/DDBJ databases">
        <title>Ancestral chromatin configuration constrains chromatin evolution on differentiating sex chromosomes in Drosophila.</title>
        <authorList>
            <person name="Zhou Q."/>
            <person name="Bachtrog D."/>
        </authorList>
    </citation>
    <scope>NUCLEOTIDE SEQUENCE [LARGE SCALE GENOMIC DNA]</scope>
    <source>
        <tissue evidence="1">Whole larvae</tissue>
    </source>
</reference>
<dbReference type="Proteomes" id="UP000494163">
    <property type="component" value="Chromosome 3L"/>
</dbReference>